<feature type="transmembrane region" description="Helical" evidence="1">
    <location>
        <begin position="26"/>
        <end position="51"/>
    </location>
</feature>
<reference evidence="3" key="1">
    <citation type="journal article" date="2019" name="Int. J. Syst. Evol. Microbiol.">
        <title>The Global Catalogue of Microorganisms (GCM) 10K type strain sequencing project: providing services to taxonomists for standard genome sequencing and annotation.</title>
        <authorList>
            <consortium name="The Broad Institute Genomics Platform"/>
            <consortium name="The Broad Institute Genome Sequencing Center for Infectious Disease"/>
            <person name="Wu L."/>
            <person name="Ma J."/>
        </authorList>
    </citation>
    <scope>NUCLEOTIDE SEQUENCE [LARGE SCALE GENOMIC DNA]</scope>
    <source>
        <strain evidence="3">CGMCC 4.1782</strain>
    </source>
</reference>
<comment type="caution">
    <text evidence="2">The sequence shown here is derived from an EMBL/GenBank/DDBJ whole genome shotgun (WGS) entry which is preliminary data.</text>
</comment>
<keyword evidence="1" id="KW-0812">Transmembrane</keyword>
<keyword evidence="1" id="KW-1133">Transmembrane helix</keyword>
<proteinExistence type="predicted"/>
<evidence type="ECO:0000313" key="3">
    <source>
        <dbReference type="Proteomes" id="UP001597374"/>
    </source>
</evidence>
<evidence type="ECO:0000313" key="2">
    <source>
        <dbReference type="EMBL" id="MFD2245187.1"/>
    </source>
</evidence>
<organism evidence="2 3">
    <name type="scientific">Pontibacter ruber</name>
    <dbReference type="NCBI Taxonomy" id="1343895"/>
    <lineage>
        <taxon>Bacteria</taxon>
        <taxon>Pseudomonadati</taxon>
        <taxon>Bacteroidota</taxon>
        <taxon>Cytophagia</taxon>
        <taxon>Cytophagales</taxon>
        <taxon>Hymenobacteraceae</taxon>
        <taxon>Pontibacter</taxon>
    </lineage>
</organism>
<dbReference type="RefSeq" id="WP_250429359.1">
    <property type="nucleotide sequence ID" value="NZ_JALPRR010000002.1"/>
</dbReference>
<accession>A0ABW5CS23</accession>
<dbReference type="EMBL" id="JBHUIM010000001">
    <property type="protein sequence ID" value="MFD2245187.1"/>
    <property type="molecule type" value="Genomic_DNA"/>
</dbReference>
<protein>
    <submittedName>
        <fullName evidence="2">Uncharacterized protein</fullName>
    </submittedName>
</protein>
<keyword evidence="1" id="KW-0472">Membrane</keyword>
<name>A0ABW5CS23_9BACT</name>
<gene>
    <name evidence="2" type="ORF">ACFSKP_02905</name>
</gene>
<sequence length="166" mass="18890">MTNKYEGLEIQEDINLASKTWTLQRIGWVVMLLIVISAVLGFTGGGGVAGINNMKVGGEAEGMQLEYERFLRWEAPAEFKVTLFDVQAPEQQLRFSKDFYEKLQVEQVVPEPKEVQVGKDYITYTFNSEGDEARMIFYLKPQQPGQLQVAVDNGRKKITLSQFVYP</sequence>
<dbReference type="Proteomes" id="UP001597374">
    <property type="component" value="Unassembled WGS sequence"/>
</dbReference>
<evidence type="ECO:0000256" key="1">
    <source>
        <dbReference type="SAM" id="Phobius"/>
    </source>
</evidence>
<keyword evidence="3" id="KW-1185">Reference proteome</keyword>